<dbReference type="InterPro" id="IPR010065">
    <property type="entry name" value="AA_ABC_transptr_permease_3TM"/>
</dbReference>
<organism evidence="10 11">
    <name type="scientific">Amycolatopsis sulphurea</name>
    <dbReference type="NCBI Taxonomy" id="76022"/>
    <lineage>
        <taxon>Bacteria</taxon>
        <taxon>Bacillati</taxon>
        <taxon>Actinomycetota</taxon>
        <taxon>Actinomycetes</taxon>
        <taxon>Pseudonocardiales</taxon>
        <taxon>Pseudonocardiaceae</taxon>
        <taxon>Amycolatopsis</taxon>
    </lineage>
</organism>
<dbReference type="GO" id="GO:0006865">
    <property type="term" value="P:amino acid transport"/>
    <property type="evidence" value="ECO:0007669"/>
    <property type="project" value="UniProtKB-KW"/>
</dbReference>
<comment type="caution">
    <text evidence="10">The sequence shown here is derived from an EMBL/GenBank/DDBJ whole genome shotgun (WGS) entry which is preliminary data.</text>
</comment>
<evidence type="ECO:0000313" key="10">
    <source>
        <dbReference type="EMBL" id="PFG49662.1"/>
    </source>
</evidence>
<sequence>MKSDYDWHFGVVADALPALAVGAAYTILITALTFAGGIVLGLGLCLTRMSGRRWLAWPTIAVIDFLRLTPLLVQILWIYSSVPLLTGVTLSPFWSGVLALAVNSSAFTCEVFRSGFGSIDDGQREAASALGMSWFQMLRRVLIPQAARHVLPPLGTSWVSCFQDTSLVAVLGVPEILHNAQLVSTETLRPVEVFTAVGIVYFLLAYPQARLLDRLDRRERLNR</sequence>
<feature type="transmembrane region" description="Helical" evidence="8">
    <location>
        <begin position="20"/>
        <end position="42"/>
    </location>
</feature>
<dbReference type="EMBL" id="PDJK01000002">
    <property type="protein sequence ID" value="PFG49662.1"/>
    <property type="molecule type" value="Genomic_DNA"/>
</dbReference>
<dbReference type="Pfam" id="PF00528">
    <property type="entry name" value="BPD_transp_1"/>
    <property type="match status" value="1"/>
</dbReference>
<dbReference type="RefSeq" id="WP_170069879.1">
    <property type="nucleotide sequence ID" value="NZ_JBIAKZ010000004.1"/>
</dbReference>
<evidence type="ECO:0000256" key="5">
    <source>
        <dbReference type="ARBA" id="ARBA00022970"/>
    </source>
</evidence>
<proteinExistence type="inferred from homology"/>
<dbReference type="InterPro" id="IPR035906">
    <property type="entry name" value="MetI-like_sf"/>
</dbReference>
<reference evidence="10 11" key="1">
    <citation type="submission" date="2017-10" db="EMBL/GenBank/DDBJ databases">
        <title>Sequencing the genomes of 1000 actinobacteria strains.</title>
        <authorList>
            <person name="Klenk H.-P."/>
        </authorList>
    </citation>
    <scope>NUCLEOTIDE SEQUENCE [LARGE SCALE GENOMIC DNA]</scope>
    <source>
        <strain evidence="10 11">DSM 46092</strain>
    </source>
</reference>
<dbReference type="Proteomes" id="UP000243542">
    <property type="component" value="Unassembled WGS sequence"/>
</dbReference>
<keyword evidence="4 8" id="KW-0812">Transmembrane</keyword>
<dbReference type="PANTHER" id="PTHR30614">
    <property type="entry name" value="MEMBRANE COMPONENT OF AMINO ACID ABC TRANSPORTER"/>
    <property type="match status" value="1"/>
</dbReference>
<keyword evidence="2 8" id="KW-0813">Transport</keyword>
<evidence type="ECO:0000256" key="2">
    <source>
        <dbReference type="ARBA" id="ARBA00022448"/>
    </source>
</evidence>
<dbReference type="GO" id="GO:0043190">
    <property type="term" value="C:ATP-binding cassette (ABC) transporter complex"/>
    <property type="evidence" value="ECO:0007669"/>
    <property type="project" value="InterPro"/>
</dbReference>
<dbReference type="PANTHER" id="PTHR30614:SF0">
    <property type="entry name" value="L-CYSTINE TRANSPORT SYSTEM PERMEASE PROTEIN TCYL"/>
    <property type="match status" value="1"/>
</dbReference>
<comment type="similarity">
    <text evidence="8">Belongs to the binding-protein-dependent transport system permease family.</text>
</comment>
<dbReference type="SUPFAM" id="SSF161098">
    <property type="entry name" value="MetI-like"/>
    <property type="match status" value="1"/>
</dbReference>
<dbReference type="PROSITE" id="PS50928">
    <property type="entry name" value="ABC_TM1"/>
    <property type="match status" value="1"/>
</dbReference>
<dbReference type="CDD" id="cd06261">
    <property type="entry name" value="TM_PBP2"/>
    <property type="match status" value="1"/>
</dbReference>
<keyword evidence="11" id="KW-1185">Reference proteome</keyword>
<feature type="domain" description="ABC transmembrane type-1" evidence="9">
    <location>
        <begin position="23"/>
        <end position="212"/>
    </location>
</feature>
<keyword evidence="7 8" id="KW-0472">Membrane</keyword>
<evidence type="ECO:0000313" key="11">
    <source>
        <dbReference type="Proteomes" id="UP000243542"/>
    </source>
</evidence>
<protein>
    <submittedName>
        <fullName evidence="10">Polar amino acid transport system permease protein</fullName>
    </submittedName>
</protein>
<dbReference type="AlphaFoldDB" id="A0A2A9FGF7"/>
<accession>A0A2A9FGF7</accession>
<dbReference type="NCBIfam" id="TIGR01726">
    <property type="entry name" value="HEQRo_perm_3TM"/>
    <property type="match status" value="1"/>
</dbReference>
<name>A0A2A9FGF7_9PSEU</name>
<dbReference type="Gene3D" id="1.10.3720.10">
    <property type="entry name" value="MetI-like"/>
    <property type="match status" value="1"/>
</dbReference>
<dbReference type="InterPro" id="IPR043429">
    <property type="entry name" value="ArtM/GltK/GlnP/TcyL/YhdX-like"/>
</dbReference>
<evidence type="ECO:0000256" key="8">
    <source>
        <dbReference type="RuleBase" id="RU363032"/>
    </source>
</evidence>
<keyword evidence="6 8" id="KW-1133">Transmembrane helix</keyword>
<comment type="subcellular location">
    <subcellularLocation>
        <location evidence="1 8">Cell membrane</location>
        <topology evidence="1 8">Multi-pass membrane protein</topology>
    </subcellularLocation>
</comment>
<dbReference type="InterPro" id="IPR000515">
    <property type="entry name" value="MetI-like"/>
</dbReference>
<evidence type="ECO:0000256" key="1">
    <source>
        <dbReference type="ARBA" id="ARBA00004651"/>
    </source>
</evidence>
<evidence type="ECO:0000256" key="3">
    <source>
        <dbReference type="ARBA" id="ARBA00022475"/>
    </source>
</evidence>
<evidence type="ECO:0000259" key="9">
    <source>
        <dbReference type="PROSITE" id="PS50928"/>
    </source>
</evidence>
<evidence type="ECO:0000256" key="7">
    <source>
        <dbReference type="ARBA" id="ARBA00023136"/>
    </source>
</evidence>
<keyword evidence="3" id="KW-1003">Cell membrane</keyword>
<feature type="transmembrane region" description="Helical" evidence="8">
    <location>
        <begin position="54"/>
        <end position="79"/>
    </location>
</feature>
<keyword evidence="5" id="KW-0029">Amino-acid transport</keyword>
<dbReference type="GO" id="GO:0022857">
    <property type="term" value="F:transmembrane transporter activity"/>
    <property type="evidence" value="ECO:0007669"/>
    <property type="project" value="InterPro"/>
</dbReference>
<evidence type="ECO:0000256" key="4">
    <source>
        <dbReference type="ARBA" id="ARBA00022692"/>
    </source>
</evidence>
<evidence type="ECO:0000256" key="6">
    <source>
        <dbReference type="ARBA" id="ARBA00022989"/>
    </source>
</evidence>
<gene>
    <name evidence="10" type="ORF">ATK36_4826</name>
</gene>